<dbReference type="FunFam" id="3.40.50.300:FF:000338">
    <property type="entry name" value="GPN-loop GTPase 2"/>
    <property type="match status" value="1"/>
</dbReference>
<dbReference type="VEuPathDB" id="CryptoDB:Vbra_4906"/>
<dbReference type="InParanoid" id="A0A0G4EFC9"/>
<reference evidence="7 8" key="1">
    <citation type="submission" date="2014-11" db="EMBL/GenBank/DDBJ databases">
        <authorList>
            <person name="Zhu J."/>
            <person name="Qi W."/>
            <person name="Song R."/>
        </authorList>
    </citation>
    <scope>NUCLEOTIDE SEQUENCE [LARGE SCALE GENOMIC DNA]</scope>
</reference>
<dbReference type="Proteomes" id="UP000041254">
    <property type="component" value="Unassembled WGS sequence"/>
</dbReference>
<evidence type="ECO:0000256" key="3">
    <source>
        <dbReference type="ARBA" id="ARBA00022801"/>
    </source>
</evidence>
<dbReference type="InterPro" id="IPR030231">
    <property type="entry name" value="Gpn2"/>
</dbReference>
<dbReference type="SUPFAM" id="SSF52540">
    <property type="entry name" value="P-loop containing nucleoside triphosphate hydrolases"/>
    <property type="match status" value="1"/>
</dbReference>
<dbReference type="CDD" id="cd17871">
    <property type="entry name" value="GPN2"/>
    <property type="match status" value="1"/>
</dbReference>
<dbReference type="PhylomeDB" id="A0A0G4EFC9"/>
<dbReference type="InterPro" id="IPR004130">
    <property type="entry name" value="Gpn"/>
</dbReference>
<protein>
    <recommendedName>
        <fullName evidence="5">GPN-loop GTPase 2</fullName>
    </recommendedName>
</protein>
<keyword evidence="4 5" id="KW-0342">GTP-binding</keyword>
<dbReference type="EMBL" id="CDMY01000204">
    <property type="protein sequence ID" value="CEL94063.1"/>
    <property type="molecule type" value="Genomic_DNA"/>
</dbReference>
<keyword evidence="2 5" id="KW-0547">Nucleotide-binding</keyword>
<name>A0A0G4EFC9_VITBC</name>
<dbReference type="PANTHER" id="PTHR21231">
    <property type="entry name" value="XPA-BINDING PROTEIN 1-RELATED"/>
    <property type="match status" value="1"/>
</dbReference>
<keyword evidence="3 5" id="KW-0378">Hydrolase</keyword>
<feature type="region of interest" description="Disordered" evidence="6">
    <location>
        <begin position="281"/>
        <end position="317"/>
    </location>
</feature>
<comment type="function">
    <text evidence="5">Small GTPase required for proper localization of RNA polymerase II and III (RNAPII and RNAPIII). May act at an RNAP assembly step prior to nuclear import.</text>
</comment>
<dbReference type="STRING" id="1169540.A0A0G4EFC9"/>
<keyword evidence="8" id="KW-1185">Reference proteome</keyword>
<proteinExistence type="inferred from homology"/>
<dbReference type="Gene3D" id="3.40.50.300">
    <property type="entry name" value="P-loop containing nucleotide triphosphate hydrolases"/>
    <property type="match status" value="1"/>
</dbReference>
<feature type="compositionally biased region" description="Basic and acidic residues" evidence="6">
    <location>
        <begin position="301"/>
        <end position="317"/>
    </location>
</feature>
<dbReference type="Pfam" id="PF03029">
    <property type="entry name" value="ATP_bind_1"/>
    <property type="match status" value="1"/>
</dbReference>
<dbReference type="GO" id="GO:0003924">
    <property type="term" value="F:GTPase activity"/>
    <property type="evidence" value="ECO:0007669"/>
    <property type="project" value="TreeGrafter"/>
</dbReference>
<sequence>MWFGQWVIGPPGSGKSTYCNAMQQMCRALSRPHVVVNLDPANDGELPYDVTIDVRTLVSAEQVMQEHKLGPNGGLLYCMEYLLVNFDWLEAELRKHPDTYVLFDCPGQVELYTHEGTMRNILEKLGKIDCRLTAVHLIDSMMCTEAHKYISGLLLCLSSMLLLELPHVNVLSKVDLLRIHKEHMDFPLDYYAEADDLKRLLSEGMPKSHPFNARFAKFTEMLGEVVEDFSMVSLVPLDIQDKDSVLSLLQRIDKGNGYAFGSTPDVTKLFSVALKNDDDGAEDRYGSIQERYMGDDEEDDSLRGGNDDKRVDSGDTM</sequence>
<dbReference type="InterPro" id="IPR027417">
    <property type="entry name" value="P-loop_NTPase"/>
</dbReference>
<evidence type="ECO:0000313" key="7">
    <source>
        <dbReference type="EMBL" id="CEL94063.1"/>
    </source>
</evidence>
<organism evidence="7 8">
    <name type="scientific">Vitrella brassicaformis (strain CCMP3155)</name>
    <dbReference type="NCBI Taxonomy" id="1169540"/>
    <lineage>
        <taxon>Eukaryota</taxon>
        <taxon>Sar</taxon>
        <taxon>Alveolata</taxon>
        <taxon>Colpodellida</taxon>
        <taxon>Vitrellaceae</taxon>
        <taxon>Vitrella</taxon>
    </lineage>
</organism>
<evidence type="ECO:0000256" key="5">
    <source>
        <dbReference type="RuleBase" id="RU365059"/>
    </source>
</evidence>
<accession>A0A0G4EFC9</accession>
<dbReference type="AlphaFoldDB" id="A0A0G4EFC9"/>
<comment type="subunit">
    <text evidence="5">Binds to RNA polymerase II (RNAPII).</text>
</comment>
<dbReference type="FunCoup" id="A0A0G4EFC9">
    <property type="interactions" value="540"/>
</dbReference>
<dbReference type="OrthoDB" id="424233at2759"/>
<evidence type="ECO:0000256" key="6">
    <source>
        <dbReference type="SAM" id="MobiDB-lite"/>
    </source>
</evidence>
<evidence type="ECO:0000256" key="2">
    <source>
        <dbReference type="ARBA" id="ARBA00022741"/>
    </source>
</evidence>
<evidence type="ECO:0000256" key="1">
    <source>
        <dbReference type="ARBA" id="ARBA00005290"/>
    </source>
</evidence>
<dbReference type="GO" id="GO:0005737">
    <property type="term" value="C:cytoplasm"/>
    <property type="evidence" value="ECO:0007669"/>
    <property type="project" value="TreeGrafter"/>
</dbReference>
<evidence type="ECO:0000313" key="8">
    <source>
        <dbReference type="Proteomes" id="UP000041254"/>
    </source>
</evidence>
<dbReference type="PANTHER" id="PTHR21231:SF3">
    <property type="entry name" value="GPN-LOOP GTPASE 2"/>
    <property type="match status" value="1"/>
</dbReference>
<evidence type="ECO:0000256" key="4">
    <source>
        <dbReference type="ARBA" id="ARBA00023134"/>
    </source>
</evidence>
<dbReference type="OMA" id="ATHNYFL"/>
<gene>
    <name evidence="7" type="ORF">Vbra_4906</name>
</gene>
<comment type="similarity">
    <text evidence="1 5">Belongs to the GPN-loop GTPase family.</text>
</comment>
<dbReference type="GO" id="GO:0005525">
    <property type="term" value="F:GTP binding"/>
    <property type="evidence" value="ECO:0007669"/>
    <property type="project" value="UniProtKB-KW"/>
</dbReference>